<dbReference type="InterPro" id="IPR018120">
    <property type="entry name" value="Glyco_hydro_1_AS"/>
</dbReference>
<dbReference type="EMBL" id="PNHQ01000015">
    <property type="protein sequence ID" value="PMC79439.1"/>
    <property type="molecule type" value="Genomic_DNA"/>
</dbReference>
<evidence type="ECO:0000256" key="5">
    <source>
        <dbReference type="RuleBase" id="RU003690"/>
    </source>
</evidence>
<evidence type="ECO:0000256" key="3">
    <source>
        <dbReference type="ARBA" id="ARBA00023295"/>
    </source>
</evidence>
<proteinExistence type="inferred from homology"/>
<dbReference type="InterPro" id="IPR033132">
    <property type="entry name" value="GH_1_N_CS"/>
</dbReference>
<gene>
    <name evidence="7" type="ORF">CJ191_06710</name>
</gene>
<comment type="similarity">
    <text evidence="1 5">Belongs to the glycosyl hydrolase 1 family.</text>
</comment>
<evidence type="ECO:0000256" key="6">
    <source>
        <dbReference type="RuleBase" id="RU004468"/>
    </source>
</evidence>
<dbReference type="GO" id="GO:0008422">
    <property type="term" value="F:beta-glucosidase activity"/>
    <property type="evidence" value="ECO:0007669"/>
    <property type="project" value="TreeGrafter"/>
</dbReference>
<evidence type="ECO:0000313" key="8">
    <source>
        <dbReference type="Proteomes" id="UP000235701"/>
    </source>
</evidence>
<comment type="caution">
    <text evidence="7">The sequence shown here is derived from an EMBL/GenBank/DDBJ whole genome shotgun (WGS) entry which is preliminary data.</text>
</comment>
<keyword evidence="3 6" id="KW-0326">Glycosidase</keyword>
<evidence type="ECO:0000256" key="4">
    <source>
        <dbReference type="PROSITE-ProRule" id="PRU10055"/>
    </source>
</evidence>
<dbReference type="OrthoDB" id="1637462at2"/>
<dbReference type="NCBIfam" id="NF007356">
    <property type="entry name" value="PRK09852.1"/>
    <property type="match status" value="1"/>
</dbReference>
<dbReference type="FunFam" id="3.20.20.80:FF:000004">
    <property type="entry name" value="Beta-glucosidase 6-phospho-beta-glucosidase"/>
    <property type="match status" value="1"/>
</dbReference>
<keyword evidence="8" id="KW-1185">Reference proteome</keyword>
<dbReference type="InterPro" id="IPR001360">
    <property type="entry name" value="Glyco_hydro_1"/>
</dbReference>
<dbReference type="PROSITE" id="PS00653">
    <property type="entry name" value="GLYCOSYL_HYDROL_F1_2"/>
    <property type="match status" value="1"/>
</dbReference>
<reference evidence="7 8" key="1">
    <citation type="submission" date="2017-09" db="EMBL/GenBank/DDBJ databases">
        <title>Bacterial strain isolated from the female urinary microbiota.</title>
        <authorList>
            <person name="Thomas-White K."/>
            <person name="Kumar N."/>
            <person name="Forster S."/>
            <person name="Putonti C."/>
            <person name="Lawley T."/>
            <person name="Wolfe A.J."/>
        </authorList>
    </citation>
    <scope>NUCLEOTIDE SEQUENCE [LARGE SCALE GENOMIC DNA]</scope>
    <source>
        <strain evidence="7 8">UMB0240</strain>
    </source>
</reference>
<dbReference type="GO" id="GO:0016052">
    <property type="term" value="P:carbohydrate catabolic process"/>
    <property type="evidence" value="ECO:0007669"/>
    <property type="project" value="TreeGrafter"/>
</dbReference>
<keyword evidence="2 6" id="KW-0378">Hydrolase</keyword>
<evidence type="ECO:0000256" key="1">
    <source>
        <dbReference type="ARBA" id="ARBA00010838"/>
    </source>
</evidence>
<dbReference type="Pfam" id="PF00232">
    <property type="entry name" value="Glyco_hydro_1"/>
    <property type="match status" value="1"/>
</dbReference>
<evidence type="ECO:0000313" key="7">
    <source>
        <dbReference type="EMBL" id="PMC79439.1"/>
    </source>
</evidence>
<dbReference type="AlphaFoldDB" id="A0A2N6UD06"/>
<feature type="active site" description="Nucleophile" evidence="4">
    <location>
        <position position="376"/>
    </location>
</feature>
<dbReference type="Gene3D" id="3.20.20.80">
    <property type="entry name" value="Glycosidases"/>
    <property type="match status" value="1"/>
</dbReference>
<evidence type="ECO:0000256" key="2">
    <source>
        <dbReference type="ARBA" id="ARBA00022801"/>
    </source>
</evidence>
<dbReference type="NCBIfam" id="NF007158">
    <property type="entry name" value="PRK09593.1"/>
    <property type="match status" value="1"/>
</dbReference>
<dbReference type="PANTHER" id="PTHR10353:SF296">
    <property type="entry name" value="6-PHOSPHO-BETA-GLUCOSIDASE"/>
    <property type="match status" value="1"/>
</dbReference>
<dbReference type="SUPFAM" id="SSF51445">
    <property type="entry name" value="(Trans)glycosidases"/>
    <property type="match status" value="1"/>
</dbReference>
<dbReference type="PRINTS" id="PR00131">
    <property type="entry name" value="GLHYDRLASE1"/>
</dbReference>
<organism evidence="7 8">
    <name type="scientific">Aerococcus viridans</name>
    <dbReference type="NCBI Taxonomy" id="1377"/>
    <lineage>
        <taxon>Bacteria</taxon>
        <taxon>Bacillati</taxon>
        <taxon>Bacillota</taxon>
        <taxon>Bacilli</taxon>
        <taxon>Lactobacillales</taxon>
        <taxon>Aerococcaceae</taxon>
        <taxon>Aerococcus</taxon>
    </lineage>
</organism>
<dbReference type="GO" id="GO:0005829">
    <property type="term" value="C:cytosol"/>
    <property type="evidence" value="ECO:0007669"/>
    <property type="project" value="TreeGrafter"/>
</dbReference>
<sequence>MSRELSKDFLWGGATAANQLEGGYLEGGKGLTSVDLIPHGEQRFAVTAGELHYSEVAEGSHFPSHEAIDFYHHYKEDIALFAEMGMKSYRFSMAWSRIFPTGFESEPNEEGLKFYEAVIDELLKYGIEPVVTINHFDVPKTLIDELGSWRDRRMVDLFVNYATALFNRYKGKVKYWISFNEINMLLHLPFMGAGIYLGDLSEAERTQVLYTAAHHELLASAKITKVLREIDPEAKMGSMLAAGEYYPYSSNPEDVWAANLSNRDNYFFIDVQAGGEYPEWAKIMFENEGIDIRITAEDEEILRENTVDYITFSYYSSRVSKAEISSDDMVTGNAFKGVKNPYLKESEWGWAIDPLGLRTTMNALWDRYRKPLFIVENGLGAVDKVEADGSINDDYRIEYLKAHINTFMDAVEEDGIPLWGYTPWGIIDLVSAGTGEMSKRYGLIYVDRQDDGSGDLHRSKKKSFDWYKEVIETNGQAARS</sequence>
<dbReference type="RefSeq" id="WP_070467908.1">
    <property type="nucleotide sequence ID" value="NZ_PNHQ01000015.1"/>
</dbReference>
<dbReference type="PROSITE" id="PS00572">
    <property type="entry name" value="GLYCOSYL_HYDROL_F1_1"/>
    <property type="match status" value="1"/>
</dbReference>
<name>A0A2N6UD06_9LACT</name>
<dbReference type="InterPro" id="IPR017853">
    <property type="entry name" value="GH"/>
</dbReference>
<protein>
    <submittedName>
        <fullName evidence="7">6-phospho-beta-glucosidase</fullName>
    </submittedName>
</protein>
<dbReference type="PANTHER" id="PTHR10353">
    <property type="entry name" value="GLYCOSYL HYDROLASE"/>
    <property type="match status" value="1"/>
</dbReference>
<accession>A0A2N6UD06</accession>
<dbReference type="Proteomes" id="UP000235701">
    <property type="component" value="Unassembled WGS sequence"/>
</dbReference>